<proteinExistence type="predicted"/>
<accession>A0A6J5NSW2</accession>
<organism evidence="1">
    <name type="scientific">uncultured Caudovirales phage</name>
    <dbReference type="NCBI Taxonomy" id="2100421"/>
    <lineage>
        <taxon>Viruses</taxon>
        <taxon>Duplodnaviria</taxon>
        <taxon>Heunggongvirae</taxon>
        <taxon>Uroviricota</taxon>
        <taxon>Caudoviricetes</taxon>
        <taxon>Peduoviridae</taxon>
        <taxon>Maltschvirus</taxon>
        <taxon>Maltschvirus maltsch</taxon>
    </lineage>
</organism>
<reference evidence="1" key="1">
    <citation type="submission" date="2020-04" db="EMBL/GenBank/DDBJ databases">
        <authorList>
            <person name="Chiriac C."/>
            <person name="Salcher M."/>
            <person name="Ghai R."/>
            <person name="Kavagutti S V."/>
        </authorList>
    </citation>
    <scope>NUCLEOTIDE SEQUENCE</scope>
</reference>
<evidence type="ECO:0000313" key="1">
    <source>
        <dbReference type="EMBL" id="CAB4160391.1"/>
    </source>
</evidence>
<gene>
    <name evidence="1" type="ORF">UFOVP723_164</name>
</gene>
<dbReference type="EMBL" id="LR796697">
    <property type="protein sequence ID" value="CAB4160391.1"/>
    <property type="molecule type" value="Genomic_DNA"/>
</dbReference>
<protein>
    <submittedName>
        <fullName evidence="1">Uncharacterized protein</fullName>
    </submittedName>
</protein>
<name>A0A6J5NSW2_9CAUD</name>
<sequence>MGILSNNYAQIVPGALISASYVSDIYDVLMGVEVENVMLSGSLNVTGSIIGTLTGTASFATSASRAISASYVDSASYSISASYVQSSSYSISSSYSLYAVSASYEINYETSSSYAETSSISLSSSFASTSSYSINAISSSYAVSTSYSTTAQTASYVVNSISASYVTGSEIHVISGSANYVNVSDTFIVQGTILLYTASLLETDPLIIGQLWRSGSYLMISTGSGI</sequence>